<dbReference type="PANTHER" id="PTHR30349">
    <property type="entry name" value="PHAGE INTEGRASE-RELATED"/>
    <property type="match status" value="1"/>
</dbReference>
<dbReference type="PANTHER" id="PTHR30349:SF36">
    <property type="entry name" value="PROPHAGE INTEGRASE INTR-RELATED"/>
    <property type="match status" value="1"/>
</dbReference>
<feature type="domain" description="Tyr recombinase" evidence="3">
    <location>
        <begin position="84"/>
        <end position="294"/>
    </location>
</feature>
<dbReference type="PROSITE" id="PS51898">
    <property type="entry name" value="TYR_RECOMBINASE"/>
    <property type="match status" value="1"/>
</dbReference>
<name>A0A1X1BRM5_9GAMM</name>
<proteinExistence type="predicted"/>
<sequence>MIWHDIRAGKSCLLRHSRWQNLPHHSEVPPPALFTIALCVRSCYVSSWHFCTSYYRFNGLCSKSNEYADRNVISSLSPLKKDKPIPDPLSREEFSRLVDTCQSRQLRNLWSLAIYTGMRHGEICALSWEDVDMIKGTITVKRNLTIPGDFTPTKTASGLRTIFLLDAAIATLKDQQELTRLKGSAVITVHSREYGKKSEEELTFVFNLTVNAVNNRSENYYAVSSLPQMWRAAISKAGLTYRKPYPSRHTYACWSLSAGANPNSIASQMGHANAQRVYQVYGSWMKENDEAQRILMHEKLNEFVPLVSHTKAI</sequence>
<keyword evidence="5" id="KW-1185">Reference proteome</keyword>
<dbReference type="Pfam" id="PF00589">
    <property type="entry name" value="Phage_integrase"/>
    <property type="match status" value="1"/>
</dbReference>
<dbReference type="InterPro" id="IPR002104">
    <property type="entry name" value="Integrase_catalytic"/>
</dbReference>
<dbReference type="GO" id="GO:0006310">
    <property type="term" value="P:DNA recombination"/>
    <property type="evidence" value="ECO:0007669"/>
    <property type="project" value="UniProtKB-KW"/>
</dbReference>
<dbReference type="RefSeq" id="WP_094121969.1">
    <property type="nucleotide sequence ID" value="NZ_MLFN01000075.1"/>
</dbReference>
<evidence type="ECO:0000256" key="1">
    <source>
        <dbReference type="ARBA" id="ARBA00022908"/>
    </source>
</evidence>
<dbReference type="AlphaFoldDB" id="A0A1X1BRM5"/>
<reference evidence="4 5" key="1">
    <citation type="journal article" date="2017" name="Antonie Van Leeuwenhoek">
        <title>Phylogenomic resolution of the bacterial genus Pantoea and its relationship with Erwinia and Tatumella.</title>
        <authorList>
            <person name="Palmer M."/>
            <person name="Steenkamp E.T."/>
            <person name="Coetzee M.P."/>
            <person name="Chan W.Y."/>
            <person name="van Zyl E."/>
            <person name="De Maayer P."/>
            <person name="Coutinho T.A."/>
            <person name="Blom J."/>
            <person name="Smits T.H."/>
            <person name="Duffy B."/>
            <person name="Venter S.N."/>
        </authorList>
    </citation>
    <scope>NUCLEOTIDE SEQUENCE [LARGE SCALE GENOMIC DNA]</scope>
    <source>
        <strain evidence="4 5">LMG 24534</strain>
    </source>
</reference>
<dbReference type="Proteomes" id="UP000193933">
    <property type="component" value="Unassembled WGS sequence"/>
</dbReference>
<dbReference type="CDD" id="cd01189">
    <property type="entry name" value="INT_ICEBs1_C_like"/>
    <property type="match status" value="1"/>
</dbReference>
<accession>A0A1X1BRM5</accession>
<dbReference type="InterPro" id="IPR050090">
    <property type="entry name" value="Tyrosine_recombinase_XerCD"/>
</dbReference>
<keyword evidence="1" id="KW-0229">DNA integration</keyword>
<evidence type="ECO:0000313" key="5">
    <source>
        <dbReference type="Proteomes" id="UP000193933"/>
    </source>
</evidence>
<dbReference type="SUPFAM" id="SSF56349">
    <property type="entry name" value="DNA breaking-rejoining enzymes"/>
    <property type="match status" value="1"/>
</dbReference>
<evidence type="ECO:0000259" key="3">
    <source>
        <dbReference type="PROSITE" id="PS51898"/>
    </source>
</evidence>
<dbReference type="Gene3D" id="1.10.443.10">
    <property type="entry name" value="Intergrase catalytic core"/>
    <property type="match status" value="1"/>
</dbReference>
<protein>
    <recommendedName>
        <fullName evidence="3">Tyr recombinase domain-containing protein</fullName>
    </recommendedName>
</protein>
<dbReference type="OrthoDB" id="5391994at2"/>
<dbReference type="GO" id="GO:0003677">
    <property type="term" value="F:DNA binding"/>
    <property type="evidence" value="ECO:0007669"/>
    <property type="project" value="InterPro"/>
</dbReference>
<dbReference type="GO" id="GO:0015074">
    <property type="term" value="P:DNA integration"/>
    <property type="evidence" value="ECO:0007669"/>
    <property type="project" value="UniProtKB-KW"/>
</dbReference>
<comment type="caution">
    <text evidence="4">The sequence shown here is derived from an EMBL/GenBank/DDBJ whole genome shotgun (WGS) entry which is preliminary data.</text>
</comment>
<evidence type="ECO:0000256" key="2">
    <source>
        <dbReference type="ARBA" id="ARBA00023172"/>
    </source>
</evidence>
<keyword evidence="2" id="KW-0233">DNA recombination</keyword>
<dbReference type="InterPro" id="IPR011010">
    <property type="entry name" value="DNA_brk_join_enz"/>
</dbReference>
<dbReference type="EMBL" id="MLFN01000075">
    <property type="protein sequence ID" value="ORM50785.1"/>
    <property type="molecule type" value="Genomic_DNA"/>
</dbReference>
<dbReference type="InterPro" id="IPR013762">
    <property type="entry name" value="Integrase-like_cat_sf"/>
</dbReference>
<organism evidence="4 5">
    <name type="scientific">Pantoea conspicua</name>
    <dbReference type="NCBI Taxonomy" id="472705"/>
    <lineage>
        <taxon>Bacteria</taxon>
        <taxon>Pseudomonadati</taxon>
        <taxon>Pseudomonadota</taxon>
        <taxon>Gammaproteobacteria</taxon>
        <taxon>Enterobacterales</taxon>
        <taxon>Erwiniaceae</taxon>
        <taxon>Pantoea</taxon>
    </lineage>
</organism>
<gene>
    <name evidence="4" type="ORF">HA41_17985</name>
</gene>
<evidence type="ECO:0000313" key="4">
    <source>
        <dbReference type="EMBL" id="ORM50785.1"/>
    </source>
</evidence>